<evidence type="ECO:0000259" key="4">
    <source>
        <dbReference type="PROSITE" id="PS50110"/>
    </source>
</evidence>
<dbReference type="CDD" id="cd19920">
    <property type="entry name" value="REC_PA4781-like"/>
    <property type="match status" value="1"/>
</dbReference>
<dbReference type="GO" id="GO:0005886">
    <property type="term" value="C:plasma membrane"/>
    <property type="evidence" value="ECO:0007669"/>
    <property type="project" value="TreeGrafter"/>
</dbReference>
<evidence type="ECO:0000259" key="5">
    <source>
        <dbReference type="PROSITE" id="PS50887"/>
    </source>
</evidence>
<dbReference type="InterPro" id="IPR043128">
    <property type="entry name" value="Rev_trsase/Diguanyl_cyclase"/>
</dbReference>
<dbReference type="InterPro" id="IPR001789">
    <property type="entry name" value="Sig_transdc_resp-reg_receiver"/>
</dbReference>
<dbReference type="InterPro" id="IPR011006">
    <property type="entry name" value="CheY-like_superfamily"/>
</dbReference>
<dbReference type="SMART" id="SM00448">
    <property type="entry name" value="REC"/>
    <property type="match status" value="1"/>
</dbReference>
<dbReference type="PROSITE" id="PS50887">
    <property type="entry name" value="GGDEF"/>
    <property type="match status" value="1"/>
</dbReference>
<keyword evidence="3" id="KW-0597">Phosphoprotein</keyword>
<dbReference type="SUPFAM" id="SSF52172">
    <property type="entry name" value="CheY-like"/>
    <property type="match status" value="1"/>
</dbReference>
<dbReference type="SUPFAM" id="SSF55073">
    <property type="entry name" value="Nucleotide cyclase"/>
    <property type="match status" value="1"/>
</dbReference>
<proteinExistence type="predicted"/>
<dbReference type="SMART" id="SM00267">
    <property type="entry name" value="GGDEF"/>
    <property type="match status" value="1"/>
</dbReference>
<evidence type="ECO:0000256" key="2">
    <source>
        <dbReference type="ARBA" id="ARBA00034247"/>
    </source>
</evidence>
<feature type="modified residue" description="4-aspartylphosphate" evidence="3">
    <location>
        <position position="57"/>
    </location>
</feature>
<dbReference type="Pfam" id="PF00990">
    <property type="entry name" value="GGDEF"/>
    <property type="match status" value="1"/>
</dbReference>
<evidence type="ECO:0000313" key="6">
    <source>
        <dbReference type="EMBL" id="EFL51092.1"/>
    </source>
</evidence>
<comment type="caution">
    <text evidence="6">The sequence shown here is derived from an EMBL/GenBank/DDBJ whole genome shotgun (WGS) entry which is preliminary data.</text>
</comment>
<dbReference type="Proteomes" id="UP000006250">
    <property type="component" value="Unassembled WGS sequence"/>
</dbReference>
<dbReference type="CDD" id="cd01949">
    <property type="entry name" value="GGDEF"/>
    <property type="match status" value="1"/>
</dbReference>
<dbReference type="AlphaFoldDB" id="E1JX18"/>
<dbReference type="RefSeq" id="WP_005993900.1">
    <property type="nucleotide sequence ID" value="NZ_AECZ01000013.1"/>
</dbReference>
<evidence type="ECO:0000313" key="7">
    <source>
        <dbReference type="Proteomes" id="UP000006250"/>
    </source>
</evidence>
<dbReference type="InterPro" id="IPR050469">
    <property type="entry name" value="Diguanylate_Cyclase"/>
</dbReference>
<dbReference type="InterPro" id="IPR000160">
    <property type="entry name" value="GGDEF_dom"/>
</dbReference>
<sequence>MDTPVPPATVLVVDDAPSNLAILTETLRSEFDVRIATSGFEALHLVCDAPPDLILLDILMPEMDGYEVCRRLKADFSTRNIPVIFLTAKNEVSDETTGLALGAVDYITKPITVPIVQARVRAHVELKRRGDLLETLSMRDGLTGIPNRRRFDEYLNRAWRHALRCNTPLSMIMADIDDFKAYNDAYGHMAGDECLRAVAGALSGALRRPGDLVARFGGEEFAVVLEHTELPGALHLAEAMRAAVIDLDLGHEDSRAAQVVTVSLGAATLTPKAGMTPETLIGAADRMLYAAKQAGRNRVLGDTTV</sequence>
<dbReference type="PANTHER" id="PTHR45138">
    <property type="entry name" value="REGULATORY COMPONENTS OF SENSORY TRANSDUCTION SYSTEM"/>
    <property type="match status" value="1"/>
</dbReference>
<reference evidence="6 7" key="1">
    <citation type="submission" date="2010-08" db="EMBL/GenBank/DDBJ databases">
        <title>The draft genome of Desulfovibrio fructosovorans JJ.</title>
        <authorList>
            <consortium name="US DOE Joint Genome Institute (JGI-PGF)"/>
            <person name="Lucas S."/>
            <person name="Copeland A."/>
            <person name="Lapidus A."/>
            <person name="Cheng J.-F."/>
            <person name="Bruce D."/>
            <person name="Goodwin L."/>
            <person name="Pitluck S."/>
            <person name="Land M.L."/>
            <person name="Hauser L."/>
            <person name="Chang Y.-J."/>
            <person name="Jeffries C."/>
            <person name="Wall J.D."/>
            <person name="Stahl D.A."/>
            <person name="Arkin A.P."/>
            <person name="Dehal P."/>
            <person name="Stolyar S.M."/>
            <person name="Hazen T.C."/>
            <person name="Woyke T.J."/>
        </authorList>
    </citation>
    <scope>NUCLEOTIDE SEQUENCE [LARGE SCALE GENOMIC DNA]</scope>
    <source>
        <strain evidence="6 7">JJ</strain>
    </source>
</reference>
<comment type="catalytic activity">
    <reaction evidence="2">
        <text>2 GTP = 3',3'-c-di-GMP + 2 diphosphate</text>
        <dbReference type="Rhea" id="RHEA:24898"/>
        <dbReference type="ChEBI" id="CHEBI:33019"/>
        <dbReference type="ChEBI" id="CHEBI:37565"/>
        <dbReference type="ChEBI" id="CHEBI:58805"/>
        <dbReference type="EC" id="2.7.7.65"/>
    </reaction>
</comment>
<dbReference type="PANTHER" id="PTHR45138:SF9">
    <property type="entry name" value="DIGUANYLATE CYCLASE DGCM-RELATED"/>
    <property type="match status" value="1"/>
</dbReference>
<dbReference type="GO" id="GO:0043709">
    <property type="term" value="P:cell adhesion involved in single-species biofilm formation"/>
    <property type="evidence" value="ECO:0007669"/>
    <property type="project" value="TreeGrafter"/>
</dbReference>
<dbReference type="eggNOG" id="COG3706">
    <property type="taxonomic scope" value="Bacteria"/>
</dbReference>
<dbReference type="Gene3D" id="3.40.50.2300">
    <property type="match status" value="1"/>
</dbReference>
<dbReference type="GO" id="GO:0052621">
    <property type="term" value="F:diguanylate cyclase activity"/>
    <property type="evidence" value="ECO:0007669"/>
    <property type="project" value="UniProtKB-EC"/>
</dbReference>
<dbReference type="NCBIfam" id="TIGR00254">
    <property type="entry name" value="GGDEF"/>
    <property type="match status" value="1"/>
</dbReference>
<feature type="domain" description="GGDEF" evidence="5">
    <location>
        <begin position="167"/>
        <end position="304"/>
    </location>
</feature>
<name>E1JX18_SOLFR</name>
<evidence type="ECO:0000256" key="1">
    <source>
        <dbReference type="ARBA" id="ARBA00012528"/>
    </source>
</evidence>
<dbReference type="Gene3D" id="3.30.70.270">
    <property type="match status" value="1"/>
</dbReference>
<evidence type="ECO:0000256" key="3">
    <source>
        <dbReference type="PROSITE-ProRule" id="PRU00169"/>
    </source>
</evidence>
<dbReference type="STRING" id="596151.DesfrDRAFT_2251"/>
<dbReference type="PROSITE" id="PS50110">
    <property type="entry name" value="RESPONSE_REGULATORY"/>
    <property type="match status" value="1"/>
</dbReference>
<dbReference type="OrthoDB" id="9778432at2"/>
<protein>
    <recommendedName>
        <fullName evidence="1">diguanylate cyclase</fullName>
        <ecNumber evidence="1">2.7.7.65</ecNumber>
    </recommendedName>
</protein>
<dbReference type="GO" id="GO:1902201">
    <property type="term" value="P:negative regulation of bacterial-type flagellum-dependent cell motility"/>
    <property type="evidence" value="ECO:0007669"/>
    <property type="project" value="TreeGrafter"/>
</dbReference>
<organism evidence="6 7">
    <name type="scientific">Solidesulfovibrio fructosivorans JJ]</name>
    <dbReference type="NCBI Taxonomy" id="596151"/>
    <lineage>
        <taxon>Bacteria</taxon>
        <taxon>Pseudomonadati</taxon>
        <taxon>Thermodesulfobacteriota</taxon>
        <taxon>Desulfovibrionia</taxon>
        <taxon>Desulfovibrionales</taxon>
        <taxon>Desulfovibrionaceae</taxon>
        <taxon>Solidesulfovibrio</taxon>
    </lineage>
</organism>
<feature type="domain" description="Response regulatory" evidence="4">
    <location>
        <begin position="9"/>
        <end position="124"/>
    </location>
</feature>
<dbReference type="InterPro" id="IPR029787">
    <property type="entry name" value="Nucleotide_cyclase"/>
</dbReference>
<dbReference type="GO" id="GO:0000160">
    <property type="term" value="P:phosphorelay signal transduction system"/>
    <property type="evidence" value="ECO:0007669"/>
    <property type="project" value="InterPro"/>
</dbReference>
<dbReference type="FunFam" id="3.30.70.270:FF:000001">
    <property type="entry name" value="Diguanylate cyclase domain protein"/>
    <property type="match status" value="1"/>
</dbReference>
<keyword evidence="7" id="KW-1185">Reference proteome</keyword>
<gene>
    <name evidence="6" type="ORF">DesfrDRAFT_2251</name>
</gene>
<dbReference type="EMBL" id="AECZ01000013">
    <property type="protein sequence ID" value="EFL51092.1"/>
    <property type="molecule type" value="Genomic_DNA"/>
</dbReference>
<accession>E1JX18</accession>
<dbReference type="EC" id="2.7.7.65" evidence="1"/>
<dbReference type="Pfam" id="PF00072">
    <property type="entry name" value="Response_reg"/>
    <property type="match status" value="1"/>
</dbReference>